<organism evidence="1 2">
    <name type="scientific">Hyalomma asiaticum</name>
    <name type="common">Tick</name>
    <dbReference type="NCBI Taxonomy" id="266040"/>
    <lineage>
        <taxon>Eukaryota</taxon>
        <taxon>Metazoa</taxon>
        <taxon>Ecdysozoa</taxon>
        <taxon>Arthropoda</taxon>
        <taxon>Chelicerata</taxon>
        <taxon>Arachnida</taxon>
        <taxon>Acari</taxon>
        <taxon>Parasitiformes</taxon>
        <taxon>Ixodida</taxon>
        <taxon>Ixodoidea</taxon>
        <taxon>Ixodidae</taxon>
        <taxon>Hyalomminae</taxon>
        <taxon>Hyalomma</taxon>
    </lineage>
</organism>
<protein>
    <submittedName>
        <fullName evidence="1">Uncharacterized protein</fullName>
    </submittedName>
</protein>
<evidence type="ECO:0000313" key="1">
    <source>
        <dbReference type="EMBL" id="KAH6940955.1"/>
    </source>
</evidence>
<proteinExistence type="predicted"/>
<sequence>MSRKHLRPFAVDFALLVPRCAVDDRKPLAAHGRVLVGEGVLTKMCRKKQKPRQFFLFNDILVYGNILINKKKYNKQHIIPLEEVKLDNLGDDGTGLKNGWLIRTPTKSFAVYAATATEKTEWMAHINKCVEDTIRKTGKYPTKEHAAVWVPDAEAGYCMHCRKTQFTMLNRRHHCRKCGTVVCGPCSNRKFLLPAQSSKPLRVCLTCYDALSRASILESTTGGMARVQQKVDKPVTSADSSGDDDSDYDDDDNRQSADNGLSKDMDGLTFDEKPTFYGDMMEAKSPEVEVAEEAKAEPLSPQPEESNSLQDVSPTYENVKGGTPAVADAMAAGEPHPDGH</sequence>
<keyword evidence="2" id="KW-1185">Reference proteome</keyword>
<dbReference type="Proteomes" id="UP000821845">
    <property type="component" value="Chromosome 11"/>
</dbReference>
<name>A0ACB7T209_HYAAI</name>
<accession>A0ACB7T209</accession>
<dbReference type="EMBL" id="CM023491">
    <property type="protein sequence ID" value="KAH6940955.1"/>
    <property type="molecule type" value="Genomic_DNA"/>
</dbReference>
<gene>
    <name evidence="1" type="ORF">HPB50_011101</name>
</gene>
<evidence type="ECO:0000313" key="2">
    <source>
        <dbReference type="Proteomes" id="UP000821845"/>
    </source>
</evidence>
<comment type="caution">
    <text evidence="1">The sequence shown here is derived from an EMBL/GenBank/DDBJ whole genome shotgun (WGS) entry which is preliminary data.</text>
</comment>
<reference evidence="1" key="1">
    <citation type="submission" date="2020-05" db="EMBL/GenBank/DDBJ databases">
        <title>Large-scale comparative analyses of tick genomes elucidate their genetic diversity and vector capacities.</title>
        <authorList>
            <person name="Jia N."/>
            <person name="Wang J."/>
            <person name="Shi W."/>
            <person name="Du L."/>
            <person name="Sun Y."/>
            <person name="Zhan W."/>
            <person name="Jiang J."/>
            <person name="Wang Q."/>
            <person name="Zhang B."/>
            <person name="Ji P."/>
            <person name="Sakyi L.B."/>
            <person name="Cui X."/>
            <person name="Yuan T."/>
            <person name="Jiang B."/>
            <person name="Yang W."/>
            <person name="Lam T.T.-Y."/>
            <person name="Chang Q."/>
            <person name="Ding S."/>
            <person name="Wang X."/>
            <person name="Zhu J."/>
            <person name="Ruan X."/>
            <person name="Zhao L."/>
            <person name="Wei J."/>
            <person name="Que T."/>
            <person name="Du C."/>
            <person name="Cheng J."/>
            <person name="Dai P."/>
            <person name="Han X."/>
            <person name="Huang E."/>
            <person name="Gao Y."/>
            <person name="Liu J."/>
            <person name="Shao H."/>
            <person name="Ye R."/>
            <person name="Li L."/>
            <person name="Wei W."/>
            <person name="Wang X."/>
            <person name="Wang C."/>
            <person name="Yang T."/>
            <person name="Huo Q."/>
            <person name="Li W."/>
            <person name="Guo W."/>
            <person name="Chen H."/>
            <person name="Zhou L."/>
            <person name="Ni X."/>
            <person name="Tian J."/>
            <person name="Zhou Y."/>
            <person name="Sheng Y."/>
            <person name="Liu T."/>
            <person name="Pan Y."/>
            <person name="Xia L."/>
            <person name="Li J."/>
            <person name="Zhao F."/>
            <person name="Cao W."/>
        </authorList>
    </citation>
    <scope>NUCLEOTIDE SEQUENCE</scope>
    <source>
        <strain evidence="1">Hyas-2018</strain>
    </source>
</reference>